<dbReference type="InterPro" id="IPR001509">
    <property type="entry name" value="Epimerase_deHydtase"/>
</dbReference>
<protein>
    <submittedName>
        <fullName evidence="2">Oxidoreductase</fullName>
    </submittedName>
</protein>
<organism evidence="2 3">
    <name type="scientific">Actinoplanes cyaneus</name>
    <dbReference type="NCBI Taxonomy" id="52696"/>
    <lineage>
        <taxon>Bacteria</taxon>
        <taxon>Bacillati</taxon>
        <taxon>Actinomycetota</taxon>
        <taxon>Actinomycetes</taxon>
        <taxon>Micromonosporales</taxon>
        <taxon>Micromonosporaceae</taxon>
        <taxon>Actinoplanes</taxon>
    </lineage>
</organism>
<dbReference type="InterPro" id="IPR051783">
    <property type="entry name" value="NAD(P)-dependent_oxidoreduct"/>
</dbReference>
<name>A0A919M2K6_9ACTN</name>
<dbReference type="Proteomes" id="UP000619479">
    <property type="component" value="Unassembled WGS sequence"/>
</dbReference>
<dbReference type="AlphaFoldDB" id="A0A919M2K6"/>
<feature type="domain" description="NAD-dependent epimerase/dehydratase" evidence="1">
    <location>
        <begin position="3"/>
        <end position="211"/>
    </location>
</feature>
<reference evidence="2" key="1">
    <citation type="submission" date="2021-01" db="EMBL/GenBank/DDBJ databases">
        <title>Whole genome shotgun sequence of Actinoplanes cyaneus NBRC 14990.</title>
        <authorList>
            <person name="Komaki H."/>
            <person name="Tamura T."/>
        </authorList>
    </citation>
    <scope>NUCLEOTIDE SEQUENCE</scope>
    <source>
        <strain evidence="2">NBRC 14990</strain>
    </source>
</reference>
<evidence type="ECO:0000313" key="3">
    <source>
        <dbReference type="Proteomes" id="UP000619479"/>
    </source>
</evidence>
<dbReference type="RefSeq" id="WP_203739006.1">
    <property type="nucleotide sequence ID" value="NZ_BAAAUC010000041.1"/>
</dbReference>
<dbReference type="Pfam" id="PF01370">
    <property type="entry name" value="Epimerase"/>
    <property type="match status" value="1"/>
</dbReference>
<dbReference type="GO" id="GO:0004029">
    <property type="term" value="F:aldehyde dehydrogenase (NAD+) activity"/>
    <property type="evidence" value="ECO:0007669"/>
    <property type="project" value="TreeGrafter"/>
</dbReference>
<dbReference type="CDD" id="cd05262">
    <property type="entry name" value="SDR_a7"/>
    <property type="match status" value="1"/>
</dbReference>
<dbReference type="InterPro" id="IPR036291">
    <property type="entry name" value="NAD(P)-bd_dom_sf"/>
</dbReference>
<proteinExistence type="predicted"/>
<evidence type="ECO:0000313" key="2">
    <source>
        <dbReference type="EMBL" id="GID63562.1"/>
    </source>
</evidence>
<dbReference type="EMBL" id="BOMH01000010">
    <property type="protein sequence ID" value="GID63562.1"/>
    <property type="molecule type" value="Genomic_DNA"/>
</dbReference>
<dbReference type="GO" id="GO:0005737">
    <property type="term" value="C:cytoplasm"/>
    <property type="evidence" value="ECO:0007669"/>
    <property type="project" value="TreeGrafter"/>
</dbReference>
<gene>
    <name evidence="2" type="ORF">Acy02nite_14430</name>
</gene>
<comment type="caution">
    <text evidence="2">The sequence shown here is derived from an EMBL/GenBank/DDBJ whole genome shotgun (WGS) entry which is preliminary data.</text>
</comment>
<dbReference type="SUPFAM" id="SSF51735">
    <property type="entry name" value="NAD(P)-binding Rossmann-fold domains"/>
    <property type="match status" value="1"/>
</dbReference>
<accession>A0A919M2K6</accession>
<dbReference type="Gene3D" id="3.40.50.720">
    <property type="entry name" value="NAD(P)-binding Rossmann-like Domain"/>
    <property type="match status" value="1"/>
</dbReference>
<dbReference type="PANTHER" id="PTHR48079">
    <property type="entry name" value="PROTEIN YEEZ"/>
    <property type="match status" value="1"/>
</dbReference>
<evidence type="ECO:0000259" key="1">
    <source>
        <dbReference type="Pfam" id="PF01370"/>
    </source>
</evidence>
<sequence>MHVFVTGASGWIGSATVTELINAGHRVTGLARSEAAAGRVAALGASVLRGTIDDPELLHAGAAAAEGVIHLGYNHDFTRMADAAATDRRAIEALGAGLEGTGRPLLIASGVFGIAPGKVITEQDAPAGPGHPRQENAQVALTLADRGVRPLIARFAPTVHGPGDYGFTSILARIAKDTGVSAYVGDGANHWPAVHVRDAATLIRLAIEQAPAGTILHAVAEEGIRSRDIAEAIGRALEVPVRSFPDSAADEHFGWVGRMFATDARASSEATQRLLGWKPAHPTLLEDLAAGHYVA</sequence>
<keyword evidence="3" id="KW-1185">Reference proteome</keyword>
<dbReference type="PANTHER" id="PTHR48079:SF6">
    <property type="entry name" value="NAD(P)-BINDING DOMAIN-CONTAINING PROTEIN-RELATED"/>
    <property type="match status" value="1"/>
</dbReference>